<dbReference type="InterPro" id="IPR003856">
    <property type="entry name" value="LPS_length_determ_N"/>
</dbReference>
<protein>
    <submittedName>
        <fullName evidence="10">Uncharacterized protein involved in exopolysaccharide biosynthesis</fullName>
    </submittedName>
</protein>
<feature type="domain" description="Tyrosine-protein kinase G-rich" evidence="9">
    <location>
        <begin position="389"/>
        <end position="461"/>
    </location>
</feature>
<keyword evidence="6" id="KW-0175">Coiled coil</keyword>
<dbReference type="STRING" id="1121393.SAMN02745216_03869"/>
<evidence type="ECO:0000256" key="3">
    <source>
        <dbReference type="ARBA" id="ARBA00022692"/>
    </source>
</evidence>
<dbReference type="InterPro" id="IPR032807">
    <property type="entry name" value="GNVR"/>
</dbReference>
<evidence type="ECO:0000259" key="8">
    <source>
        <dbReference type="Pfam" id="PF02706"/>
    </source>
</evidence>
<keyword evidence="11" id="KW-1185">Reference proteome</keyword>
<keyword evidence="5 7" id="KW-0472">Membrane</keyword>
<keyword evidence="3 7" id="KW-0812">Transmembrane</keyword>
<reference evidence="11" key="1">
    <citation type="submission" date="2016-11" db="EMBL/GenBank/DDBJ databases">
        <authorList>
            <person name="Varghese N."/>
            <person name="Submissions S."/>
        </authorList>
    </citation>
    <scope>NUCLEOTIDE SEQUENCE [LARGE SCALE GENOMIC DNA]</scope>
    <source>
        <strain evidence="11">DSM 16219</strain>
    </source>
</reference>
<dbReference type="Proteomes" id="UP000183994">
    <property type="component" value="Unassembled WGS sequence"/>
</dbReference>
<dbReference type="InterPro" id="IPR050445">
    <property type="entry name" value="Bact_polysacc_biosynth/exp"/>
</dbReference>
<feature type="transmembrane region" description="Helical" evidence="7">
    <location>
        <begin position="440"/>
        <end position="459"/>
    </location>
</feature>
<dbReference type="GO" id="GO:0004713">
    <property type="term" value="F:protein tyrosine kinase activity"/>
    <property type="evidence" value="ECO:0007669"/>
    <property type="project" value="TreeGrafter"/>
</dbReference>
<feature type="domain" description="Polysaccharide chain length determinant N-terminal" evidence="8">
    <location>
        <begin position="13"/>
        <end position="102"/>
    </location>
</feature>
<sequence>MEAPQQQEIAPHLADYYHVILKHKWTTFFVLIAVVILTALFTIYTEPVYQSTATLVIEQEQTASPLTGERMDFESFASQTLTFNTHFKLIKSRPVLEKVIRRLKLDRPEYSKDMEISPIRQILAQVKNNIKLLLSQEEPPKTPDEVLLELTEALKMKISIEQVRDTRLLKISVEDRDPKQARDIANTLAESYIEFNTANRLAASRNTLAWIADQSYAMKQNLEAAEQDFVEYKQNHLLFSVEGKIDLITQKIEEFNSAYLETRNKRQELDAKLSKLREMLQSGNSGVEVRSLIDSPIISTLYSKLLSLDTELSTLSQTYKSKHPKIVQAKSALEETRLKFREEIKKELTSMEAERSVLIAKENALQKNISDFEKDALETSKKELEYGILQRNVDTNQKLYDTLLEKLKEADVVEDVDTSNIRIAEPAFSAVNPIRPKKRLNMMLSLVLGLMAGLGLSFLQEYLDQTFRTEDEVLRYLEVPVLTVVPVGDPKKSKQ</sequence>
<dbReference type="PANTHER" id="PTHR32309">
    <property type="entry name" value="TYROSINE-PROTEIN KINASE"/>
    <property type="match status" value="1"/>
</dbReference>
<dbReference type="PANTHER" id="PTHR32309:SF13">
    <property type="entry name" value="FERRIC ENTEROBACTIN TRANSPORT PROTEIN FEPE"/>
    <property type="match status" value="1"/>
</dbReference>
<accession>A0A1M6UD02</accession>
<evidence type="ECO:0000256" key="5">
    <source>
        <dbReference type="ARBA" id="ARBA00023136"/>
    </source>
</evidence>
<dbReference type="OrthoDB" id="9812433at2"/>
<evidence type="ECO:0000256" key="6">
    <source>
        <dbReference type="SAM" id="Coils"/>
    </source>
</evidence>
<evidence type="ECO:0000256" key="1">
    <source>
        <dbReference type="ARBA" id="ARBA00004651"/>
    </source>
</evidence>
<dbReference type="EMBL" id="FQZU01000030">
    <property type="protein sequence ID" value="SHK67094.1"/>
    <property type="molecule type" value="Genomic_DNA"/>
</dbReference>
<feature type="transmembrane region" description="Helical" evidence="7">
    <location>
        <begin position="25"/>
        <end position="44"/>
    </location>
</feature>
<comment type="subcellular location">
    <subcellularLocation>
        <location evidence="1">Cell membrane</location>
        <topology evidence="1">Multi-pass membrane protein</topology>
    </subcellularLocation>
</comment>
<proteinExistence type="predicted"/>
<organism evidence="10 11">
    <name type="scientific">Desulfatibacillum alkenivorans DSM 16219</name>
    <dbReference type="NCBI Taxonomy" id="1121393"/>
    <lineage>
        <taxon>Bacteria</taxon>
        <taxon>Pseudomonadati</taxon>
        <taxon>Thermodesulfobacteriota</taxon>
        <taxon>Desulfobacteria</taxon>
        <taxon>Desulfobacterales</taxon>
        <taxon>Desulfatibacillaceae</taxon>
        <taxon>Desulfatibacillum</taxon>
    </lineage>
</organism>
<dbReference type="GO" id="GO:0005886">
    <property type="term" value="C:plasma membrane"/>
    <property type="evidence" value="ECO:0007669"/>
    <property type="project" value="UniProtKB-SubCell"/>
</dbReference>
<gene>
    <name evidence="10" type="ORF">SAMN02745216_03869</name>
</gene>
<feature type="coiled-coil region" evidence="6">
    <location>
        <begin position="252"/>
        <end position="279"/>
    </location>
</feature>
<dbReference type="Pfam" id="PF02706">
    <property type="entry name" value="Wzz"/>
    <property type="match status" value="1"/>
</dbReference>
<evidence type="ECO:0000256" key="2">
    <source>
        <dbReference type="ARBA" id="ARBA00022475"/>
    </source>
</evidence>
<keyword evidence="2" id="KW-1003">Cell membrane</keyword>
<evidence type="ECO:0000313" key="11">
    <source>
        <dbReference type="Proteomes" id="UP000183994"/>
    </source>
</evidence>
<dbReference type="RefSeq" id="WP_073477907.1">
    <property type="nucleotide sequence ID" value="NZ_FQZU01000030.1"/>
</dbReference>
<evidence type="ECO:0000259" key="9">
    <source>
        <dbReference type="Pfam" id="PF13807"/>
    </source>
</evidence>
<name>A0A1M6UD02_9BACT</name>
<dbReference type="AlphaFoldDB" id="A0A1M6UD02"/>
<evidence type="ECO:0000313" key="10">
    <source>
        <dbReference type="EMBL" id="SHK67094.1"/>
    </source>
</evidence>
<evidence type="ECO:0000256" key="4">
    <source>
        <dbReference type="ARBA" id="ARBA00022989"/>
    </source>
</evidence>
<dbReference type="Pfam" id="PF13807">
    <property type="entry name" value="GNVR"/>
    <property type="match status" value="1"/>
</dbReference>
<keyword evidence="4 7" id="KW-1133">Transmembrane helix</keyword>
<evidence type="ECO:0000256" key="7">
    <source>
        <dbReference type="SAM" id="Phobius"/>
    </source>
</evidence>